<dbReference type="PRINTS" id="PR01035">
    <property type="entry name" value="TCRTETA"/>
</dbReference>
<feature type="transmembrane region" description="Helical" evidence="5">
    <location>
        <begin position="78"/>
        <end position="102"/>
    </location>
</feature>
<feature type="transmembrane region" description="Helical" evidence="5">
    <location>
        <begin position="359"/>
        <end position="381"/>
    </location>
</feature>
<comment type="subcellular location">
    <subcellularLocation>
        <location evidence="1">Cell membrane</location>
        <topology evidence="1">Multi-pass membrane protein</topology>
    </subcellularLocation>
</comment>
<gene>
    <name evidence="7" type="ORF">Cch01nite_03700</name>
</gene>
<keyword evidence="3 5" id="KW-1133">Transmembrane helix</keyword>
<proteinExistence type="predicted"/>
<keyword evidence="8" id="KW-1185">Reference proteome</keyword>
<dbReference type="EMBL" id="BONK01000001">
    <property type="protein sequence ID" value="GIG19646.1"/>
    <property type="molecule type" value="Genomic_DNA"/>
</dbReference>
<dbReference type="PANTHER" id="PTHR43683:SF1">
    <property type="entry name" value="MULTIDRUG EFFLUX PROTEIN YFMO"/>
    <property type="match status" value="1"/>
</dbReference>
<dbReference type="GO" id="GO:0022857">
    <property type="term" value="F:transmembrane transporter activity"/>
    <property type="evidence" value="ECO:0007669"/>
    <property type="project" value="InterPro"/>
</dbReference>
<dbReference type="SUPFAM" id="SSF103473">
    <property type="entry name" value="MFS general substrate transporter"/>
    <property type="match status" value="1"/>
</dbReference>
<dbReference type="InterPro" id="IPR011701">
    <property type="entry name" value="MFS"/>
</dbReference>
<dbReference type="Proteomes" id="UP000632740">
    <property type="component" value="Unassembled WGS sequence"/>
</dbReference>
<dbReference type="GO" id="GO:0005886">
    <property type="term" value="C:plasma membrane"/>
    <property type="evidence" value="ECO:0007669"/>
    <property type="project" value="UniProtKB-SubCell"/>
</dbReference>
<feature type="transmembrane region" description="Helical" evidence="5">
    <location>
        <begin position="237"/>
        <end position="258"/>
    </location>
</feature>
<dbReference type="InterPro" id="IPR001958">
    <property type="entry name" value="Tet-R_TetA/multi-R_MdtG-like"/>
</dbReference>
<reference evidence="7" key="1">
    <citation type="submission" date="2021-01" db="EMBL/GenBank/DDBJ databases">
        <title>Whole genome shotgun sequence of Cellulomonas chitinilytica NBRC 110799.</title>
        <authorList>
            <person name="Komaki H."/>
            <person name="Tamura T."/>
        </authorList>
    </citation>
    <scope>NUCLEOTIDE SEQUENCE</scope>
    <source>
        <strain evidence="7">NBRC 110799</strain>
    </source>
</reference>
<feature type="domain" description="Major facilitator superfamily (MFS) profile" evidence="6">
    <location>
        <begin position="12"/>
        <end position="381"/>
    </location>
</feature>
<dbReference type="RefSeq" id="WP_203747774.1">
    <property type="nucleotide sequence ID" value="NZ_BONK01000001.1"/>
</dbReference>
<dbReference type="InterPro" id="IPR053200">
    <property type="entry name" value="YfmO-like"/>
</dbReference>
<evidence type="ECO:0000256" key="2">
    <source>
        <dbReference type="ARBA" id="ARBA00022692"/>
    </source>
</evidence>
<dbReference type="PANTHER" id="PTHR43683">
    <property type="entry name" value="MULTIDRUG EFFLUX PROTEIN YFMO"/>
    <property type="match status" value="1"/>
</dbReference>
<dbReference type="InterPro" id="IPR020846">
    <property type="entry name" value="MFS_dom"/>
</dbReference>
<feature type="transmembrane region" description="Helical" evidence="5">
    <location>
        <begin position="12"/>
        <end position="30"/>
    </location>
</feature>
<feature type="transmembrane region" description="Helical" evidence="5">
    <location>
        <begin position="207"/>
        <end position="231"/>
    </location>
</feature>
<keyword evidence="2 5" id="KW-0812">Transmembrane</keyword>
<dbReference type="Gene3D" id="1.20.1250.20">
    <property type="entry name" value="MFS general substrate transporter like domains"/>
    <property type="match status" value="1"/>
</dbReference>
<feature type="transmembrane region" description="Helical" evidence="5">
    <location>
        <begin position="137"/>
        <end position="157"/>
    </location>
</feature>
<feature type="transmembrane region" description="Helical" evidence="5">
    <location>
        <begin position="50"/>
        <end position="71"/>
    </location>
</feature>
<evidence type="ECO:0000256" key="5">
    <source>
        <dbReference type="SAM" id="Phobius"/>
    </source>
</evidence>
<comment type="caution">
    <text evidence="7">The sequence shown here is derived from an EMBL/GenBank/DDBJ whole genome shotgun (WGS) entry which is preliminary data.</text>
</comment>
<sequence length="412" mass="43075">MASTRNEPNTTAIFATTLTAFFAIAGIAIVDPILPAIGSDLGATTWQIELLFTAYIAVMAIGMIPAVMLTGKFGYKKILATGVSVVAVAAIAASLTGTIGQLAALRGLWGLGNAMFFATAMVLLVSLANDRAWAVELFETCVGLGFAIGPLIGGLLGEISWRVPFLLCGVFMIVALTVSVTRLKDPAEKPAPLTLGQVFTPFRRPAFVILCVITATYNFVFFVVLGFTPVFLHLDVIPLGFVFTAWGVGLALGILVVGHRLAHRIGAVQTVGIAIIVLLASLFGLATSHSTTQSVLVLVVAGVCMGICNANLTDLALAAGSPDRRVTTGSFNLVRWGFAAPAPVVAGLLAEHVGLTSPYWVAIGVLAVGVLTFLVAGHVLARNVGERVFWSRLNRDAATVEGTPEEAVAEFV</sequence>
<name>A0A919NXX6_9CELL</name>
<dbReference type="Pfam" id="PF07690">
    <property type="entry name" value="MFS_1"/>
    <property type="match status" value="1"/>
</dbReference>
<keyword evidence="4 5" id="KW-0472">Membrane</keyword>
<feature type="transmembrane region" description="Helical" evidence="5">
    <location>
        <begin position="163"/>
        <end position="183"/>
    </location>
</feature>
<protein>
    <submittedName>
        <fullName evidence="7">MFS transporter</fullName>
    </submittedName>
</protein>
<feature type="transmembrane region" description="Helical" evidence="5">
    <location>
        <begin position="108"/>
        <end position="125"/>
    </location>
</feature>
<accession>A0A919NXX6</accession>
<evidence type="ECO:0000256" key="3">
    <source>
        <dbReference type="ARBA" id="ARBA00022989"/>
    </source>
</evidence>
<organism evidence="7 8">
    <name type="scientific">Cellulomonas chitinilytica</name>
    <dbReference type="NCBI Taxonomy" id="398759"/>
    <lineage>
        <taxon>Bacteria</taxon>
        <taxon>Bacillati</taxon>
        <taxon>Actinomycetota</taxon>
        <taxon>Actinomycetes</taxon>
        <taxon>Micrococcales</taxon>
        <taxon>Cellulomonadaceae</taxon>
        <taxon>Cellulomonas</taxon>
    </lineage>
</organism>
<evidence type="ECO:0000256" key="4">
    <source>
        <dbReference type="ARBA" id="ARBA00023136"/>
    </source>
</evidence>
<feature type="transmembrane region" description="Helical" evidence="5">
    <location>
        <begin position="265"/>
        <end position="286"/>
    </location>
</feature>
<dbReference type="PROSITE" id="PS50850">
    <property type="entry name" value="MFS"/>
    <property type="match status" value="1"/>
</dbReference>
<dbReference type="AlphaFoldDB" id="A0A919NXX6"/>
<evidence type="ECO:0000256" key="1">
    <source>
        <dbReference type="ARBA" id="ARBA00004651"/>
    </source>
</evidence>
<dbReference type="InterPro" id="IPR036259">
    <property type="entry name" value="MFS_trans_sf"/>
</dbReference>
<feature type="transmembrane region" description="Helical" evidence="5">
    <location>
        <begin position="292"/>
        <end position="312"/>
    </location>
</feature>
<feature type="transmembrane region" description="Helical" evidence="5">
    <location>
        <begin position="333"/>
        <end position="353"/>
    </location>
</feature>
<evidence type="ECO:0000313" key="7">
    <source>
        <dbReference type="EMBL" id="GIG19646.1"/>
    </source>
</evidence>
<evidence type="ECO:0000259" key="6">
    <source>
        <dbReference type="PROSITE" id="PS50850"/>
    </source>
</evidence>
<evidence type="ECO:0000313" key="8">
    <source>
        <dbReference type="Proteomes" id="UP000632740"/>
    </source>
</evidence>